<evidence type="ECO:0000313" key="9">
    <source>
        <dbReference type="EMBL" id="EKU94632.1"/>
    </source>
</evidence>
<comment type="similarity">
    <text evidence="1">Belongs to the peptidase C15 family.</text>
</comment>
<evidence type="ECO:0000256" key="7">
    <source>
        <dbReference type="ARBA" id="ARBA00030836"/>
    </source>
</evidence>
<dbReference type="Gene3D" id="3.40.630.20">
    <property type="entry name" value="Peptidase C15, pyroglutamyl peptidase I-like"/>
    <property type="match status" value="1"/>
</dbReference>
<dbReference type="AlphaFoldDB" id="K9EUG2"/>
<reference evidence="9 10" key="1">
    <citation type="submission" date="2012-09" db="EMBL/GenBank/DDBJ databases">
        <title>The Genome Sequence of Actinobaculum massiliae ACS-171-V-COL2.</title>
        <authorList>
            <consortium name="The Broad Institute Genome Sequencing Platform"/>
            <person name="Earl A."/>
            <person name="Ward D."/>
            <person name="Feldgarden M."/>
            <person name="Gevers D."/>
            <person name="Saerens B."/>
            <person name="Vaneechoutte M."/>
            <person name="Walker B."/>
            <person name="Young S.K."/>
            <person name="Zeng Q."/>
            <person name="Gargeya S."/>
            <person name="Fitzgerald M."/>
            <person name="Haas B."/>
            <person name="Abouelleil A."/>
            <person name="Alvarado L."/>
            <person name="Arachchi H.M."/>
            <person name="Berlin A."/>
            <person name="Chapman S.B."/>
            <person name="Goldberg J."/>
            <person name="Griggs A."/>
            <person name="Gujja S."/>
            <person name="Hansen M."/>
            <person name="Howarth C."/>
            <person name="Imamovic A."/>
            <person name="Larimer J."/>
            <person name="McCowen C."/>
            <person name="Montmayeur A."/>
            <person name="Murphy C."/>
            <person name="Neiman D."/>
            <person name="Pearson M."/>
            <person name="Priest M."/>
            <person name="Roberts A."/>
            <person name="Saif S."/>
            <person name="Shea T."/>
            <person name="Sisk P."/>
            <person name="Sykes S."/>
            <person name="Wortman J."/>
            <person name="Nusbaum C."/>
            <person name="Birren B."/>
        </authorList>
    </citation>
    <scope>NUCLEOTIDE SEQUENCE [LARGE SCALE GENOMIC DNA]</scope>
    <source>
        <strain evidence="10">ACS-171-V-Col2</strain>
    </source>
</reference>
<evidence type="ECO:0000256" key="8">
    <source>
        <dbReference type="ARBA" id="ARBA00031559"/>
    </source>
</evidence>
<evidence type="ECO:0000256" key="6">
    <source>
        <dbReference type="ARBA" id="ARBA00022807"/>
    </source>
</evidence>
<proteinExistence type="inferred from homology"/>
<accession>K9EUG2</accession>
<keyword evidence="3" id="KW-0963">Cytoplasm</keyword>
<dbReference type="PRINTS" id="PR00706">
    <property type="entry name" value="PYROGLUPTASE"/>
</dbReference>
<organism evidence="9 10">
    <name type="scientific">Actinobaculum massiliense ACS-171-V-Col2</name>
    <dbReference type="NCBI Taxonomy" id="883066"/>
    <lineage>
        <taxon>Bacteria</taxon>
        <taxon>Bacillati</taxon>
        <taxon>Actinomycetota</taxon>
        <taxon>Actinomycetes</taxon>
        <taxon>Actinomycetales</taxon>
        <taxon>Actinomycetaceae</taxon>
        <taxon>Actinobaculum</taxon>
    </lineage>
</organism>
<dbReference type="InterPro" id="IPR016125">
    <property type="entry name" value="Peptidase_C15-like"/>
</dbReference>
<evidence type="ECO:0000256" key="5">
    <source>
        <dbReference type="ARBA" id="ARBA00022801"/>
    </source>
</evidence>
<evidence type="ECO:0000256" key="4">
    <source>
        <dbReference type="ARBA" id="ARBA00022670"/>
    </source>
</evidence>
<comment type="caution">
    <text evidence="9">The sequence shown here is derived from an EMBL/GenBank/DDBJ whole genome shotgun (WGS) entry which is preliminary data.</text>
</comment>
<dbReference type="STRING" id="202789.GCA_001457435_00525"/>
<dbReference type="PIRSF" id="PIRSF015592">
    <property type="entry name" value="Prld-crbxl_pptds"/>
    <property type="match status" value="1"/>
</dbReference>
<evidence type="ECO:0000256" key="2">
    <source>
        <dbReference type="ARBA" id="ARBA00019191"/>
    </source>
</evidence>
<dbReference type="Pfam" id="PF01470">
    <property type="entry name" value="Peptidase_C15"/>
    <property type="match status" value="1"/>
</dbReference>
<evidence type="ECO:0000256" key="3">
    <source>
        <dbReference type="ARBA" id="ARBA00022490"/>
    </source>
</evidence>
<dbReference type="GO" id="GO:0016920">
    <property type="term" value="F:pyroglutamyl-peptidase activity"/>
    <property type="evidence" value="ECO:0007669"/>
    <property type="project" value="InterPro"/>
</dbReference>
<dbReference type="CDD" id="cd00501">
    <property type="entry name" value="Peptidase_C15"/>
    <property type="match status" value="1"/>
</dbReference>
<dbReference type="RefSeq" id="WP_007001784.1">
    <property type="nucleotide sequence ID" value="NZ_JH992956.1"/>
</dbReference>
<sequence>MRVLVTYFEPFGGAEENVSALVARALEKSFSAERVHLHLAQLPVDYSRLARELDTAIIRSHPTIVLCLGEDGSRPHISVEAVGRNQLDPASADNAGNLPTSEQIIPGGPEGVMSRFDVERLASCIEAAGFAAQASTDAGKYLCNYTAYLIYQSIFPAVFIHVPALRGEDLDSRLESLLAAVLSGVHDAVAQEQERFERAIRAGY</sequence>
<dbReference type="eggNOG" id="COG2039">
    <property type="taxonomic scope" value="Bacteria"/>
</dbReference>
<dbReference type="PANTHER" id="PTHR23402:SF1">
    <property type="entry name" value="PYROGLUTAMYL-PEPTIDASE I"/>
    <property type="match status" value="1"/>
</dbReference>
<evidence type="ECO:0000256" key="1">
    <source>
        <dbReference type="ARBA" id="ARBA00006641"/>
    </source>
</evidence>
<dbReference type="GO" id="GO:0006508">
    <property type="term" value="P:proteolysis"/>
    <property type="evidence" value="ECO:0007669"/>
    <property type="project" value="UniProtKB-KW"/>
</dbReference>
<dbReference type="InterPro" id="IPR036440">
    <property type="entry name" value="Peptidase_C15-like_sf"/>
</dbReference>
<name>K9EUG2_9ACTO</name>
<dbReference type="MEROPS" id="C15.001"/>
<keyword evidence="10" id="KW-1185">Reference proteome</keyword>
<dbReference type="HOGENOM" id="CLU_043960_4_2_11"/>
<keyword evidence="5" id="KW-0378">Hydrolase</keyword>
<protein>
    <recommendedName>
        <fullName evidence="2">Pyrrolidone-carboxylate peptidase</fullName>
    </recommendedName>
    <alternativeName>
        <fullName evidence="7">5-oxoprolyl-peptidase</fullName>
    </alternativeName>
    <alternativeName>
        <fullName evidence="8">Pyroglutamyl-peptidase I</fullName>
    </alternativeName>
</protein>
<dbReference type="PANTHER" id="PTHR23402">
    <property type="entry name" value="PROTEASE FAMILY C15 PYROGLUTAMYL-PEPTIDASE I-RELATED"/>
    <property type="match status" value="1"/>
</dbReference>
<dbReference type="SUPFAM" id="SSF53182">
    <property type="entry name" value="Pyrrolidone carboxyl peptidase (pyroglutamate aminopeptidase)"/>
    <property type="match status" value="1"/>
</dbReference>
<evidence type="ECO:0000313" key="10">
    <source>
        <dbReference type="Proteomes" id="UP000009888"/>
    </source>
</evidence>
<dbReference type="GO" id="GO:0005829">
    <property type="term" value="C:cytosol"/>
    <property type="evidence" value="ECO:0007669"/>
    <property type="project" value="InterPro"/>
</dbReference>
<dbReference type="Proteomes" id="UP000009888">
    <property type="component" value="Unassembled WGS sequence"/>
</dbReference>
<keyword evidence="4" id="KW-0645">Protease</keyword>
<dbReference type="EMBL" id="AGWL01000008">
    <property type="protein sequence ID" value="EKU94632.1"/>
    <property type="molecule type" value="Genomic_DNA"/>
</dbReference>
<gene>
    <name evidence="9" type="ORF">HMPREF9233_01579</name>
</gene>
<dbReference type="PATRIC" id="fig|883066.3.peg.1641"/>
<dbReference type="InterPro" id="IPR000816">
    <property type="entry name" value="Peptidase_C15"/>
</dbReference>
<keyword evidence="6" id="KW-0788">Thiol protease</keyword>